<evidence type="ECO:0000313" key="5">
    <source>
        <dbReference type="EMBL" id="KAG5186785.1"/>
    </source>
</evidence>
<dbReference type="SUPFAM" id="SSF54928">
    <property type="entry name" value="RNA-binding domain, RBD"/>
    <property type="match status" value="1"/>
</dbReference>
<dbReference type="EMBL" id="JAFCMP010000103">
    <property type="protein sequence ID" value="KAG5186785.1"/>
    <property type="molecule type" value="Genomic_DNA"/>
</dbReference>
<keyword evidence="6" id="KW-1185">Reference proteome</keyword>
<proteinExistence type="predicted"/>
<feature type="region of interest" description="Disordered" evidence="3">
    <location>
        <begin position="186"/>
        <end position="247"/>
    </location>
</feature>
<dbReference type="InterPro" id="IPR035979">
    <property type="entry name" value="RBD_domain_sf"/>
</dbReference>
<evidence type="ECO:0000259" key="4">
    <source>
        <dbReference type="PROSITE" id="PS50102"/>
    </source>
</evidence>
<gene>
    <name evidence="5" type="ORF">JKP88DRAFT_308942</name>
</gene>
<evidence type="ECO:0000256" key="3">
    <source>
        <dbReference type="SAM" id="MobiDB-lite"/>
    </source>
</evidence>
<dbReference type="SMART" id="SM00360">
    <property type="entry name" value="RRM"/>
    <property type="match status" value="1"/>
</dbReference>
<dbReference type="Pfam" id="PF00076">
    <property type="entry name" value="RRM_1"/>
    <property type="match status" value="1"/>
</dbReference>
<reference evidence="5" key="1">
    <citation type="submission" date="2021-02" db="EMBL/GenBank/DDBJ databases">
        <title>First Annotated Genome of the Yellow-green Alga Tribonema minus.</title>
        <authorList>
            <person name="Mahan K.M."/>
        </authorList>
    </citation>
    <scope>NUCLEOTIDE SEQUENCE</scope>
    <source>
        <strain evidence="5">UTEX B ZZ1240</strain>
    </source>
</reference>
<dbReference type="AlphaFoldDB" id="A0A835Z8A6"/>
<feature type="compositionally biased region" description="Basic and acidic residues" evidence="3">
    <location>
        <begin position="19"/>
        <end position="42"/>
    </location>
</feature>
<accession>A0A835Z8A6</accession>
<dbReference type="CDD" id="cd00590">
    <property type="entry name" value="RRM_SF"/>
    <property type="match status" value="1"/>
</dbReference>
<name>A0A835Z8A6_9STRA</name>
<evidence type="ECO:0000256" key="2">
    <source>
        <dbReference type="PROSITE-ProRule" id="PRU00176"/>
    </source>
</evidence>
<dbReference type="InterPro" id="IPR000504">
    <property type="entry name" value="RRM_dom"/>
</dbReference>
<evidence type="ECO:0000313" key="6">
    <source>
        <dbReference type="Proteomes" id="UP000664859"/>
    </source>
</evidence>
<dbReference type="GO" id="GO:0003723">
    <property type="term" value="F:RNA binding"/>
    <property type="evidence" value="ECO:0007669"/>
    <property type="project" value="UniProtKB-UniRule"/>
</dbReference>
<protein>
    <recommendedName>
        <fullName evidence="4">RRM domain-containing protein</fullName>
    </recommendedName>
</protein>
<keyword evidence="1 2" id="KW-0694">RNA-binding</keyword>
<organism evidence="5 6">
    <name type="scientific">Tribonema minus</name>
    <dbReference type="NCBI Taxonomy" id="303371"/>
    <lineage>
        <taxon>Eukaryota</taxon>
        <taxon>Sar</taxon>
        <taxon>Stramenopiles</taxon>
        <taxon>Ochrophyta</taxon>
        <taxon>PX clade</taxon>
        <taxon>Xanthophyceae</taxon>
        <taxon>Tribonematales</taxon>
        <taxon>Tribonemataceae</taxon>
        <taxon>Tribonema</taxon>
    </lineage>
</organism>
<dbReference type="InterPro" id="IPR012677">
    <property type="entry name" value="Nucleotide-bd_a/b_plait_sf"/>
</dbReference>
<feature type="region of interest" description="Disordered" evidence="3">
    <location>
        <begin position="1"/>
        <end position="42"/>
    </location>
</feature>
<feature type="domain" description="RRM" evidence="4">
    <location>
        <begin position="51"/>
        <end position="140"/>
    </location>
</feature>
<comment type="caution">
    <text evidence="5">The sequence shown here is derived from an EMBL/GenBank/DDBJ whole genome shotgun (WGS) entry which is preliminary data.</text>
</comment>
<dbReference type="PANTHER" id="PTHR48027">
    <property type="entry name" value="HETEROGENEOUS NUCLEAR RIBONUCLEOPROTEIN 87F-RELATED"/>
    <property type="match status" value="1"/>
</dbReference>
<dbReference type="PROSITE" id="PS50102">
    <property type="entry name" value="RRM"/>
    <property type="match status" value="1"/>
</dbReference>
<dbReference type="Proteomes" id="UP000664859">
    <property type="component" value="Unassembled WGS sequence"/>
</dbReference>
<dbReference type="Gene3D" id="3.30.70.330">
    <property type="match status" value="1"/>
</dbReference>
<dbReference type="OrthoDB" id="6159137at2759"/>
<sequence>MAGYGQHYSGANGNGYRDSLGEHRPRSPLGEDPRRFAGDARRDATVEGDPCCMYIENLSIRTTENDLFEACEHWGDIRHVKLVKDKLSGVPRYAFITFANARGAAAALMRALLACIAAAWLLPTRSELNGRKVRVEAARGYRHGDPGADDYVYGKGIIAKRAPEALPPARMGPPADRYAQVPALADDYGGASRDGGGGAPYGSRPPPRRSGSRDRGGSGAYAAAGPPPRGGAPGGYPDDGWDEPDAM</sequence>
<dbReference type="InterPro" id="IPR052462">
    <property type="entry name" value="SLIRP/GR-RBP-like"/>
</dbReference>
<evidence type="ECO:0000256" key="1">
    <source>
        <dbReference type="ARBA" id="ARBA00022884"/>
    </source>
</evidence>